<feature type="compositionally biased region" description="Basic and acidic residues" evidence="6">
    <location>
        <begin position="212"/>
        <end position="230"/>
    </location>
</feature>
<dbReference type="AlphaFoldDB" id="A0A410P2C6"/>
<dbReference type="InterPro" id="IPR020057">
    <property type="entry name" value="Ribosomal_bL25_b-dom"/>
</dbReference>
<dbReference type="GO" id="GO:0003735">
    <property type="term" value="F:structural constituent of ribosome"/>
    <property type="evidence" value="ECO:0007669"/>
    <property type="project" value="InterPro"/>
</dbReference>
<feature type="domain" description="Large ribosomal subunit protein bL25 beta" evidence="8">
    <location>
        <begin position="106"/>
        <end position="189"/>
    </location>
</feature>
<comment type="subunit">
    <text evidence="5">Part of the 50S ribosomal subunit; part of the 5S rRNA/L5/L18/L25 subcomplex. Contacts the 5S rRNA. Binds to the 5S rRNA independently of L5 and L18.</text>
</comment>
<evidence type="ECO:0000256" key="4">
    <source>
        <dbReference type="ARBA" id="ARBA00023274"/>
    </source>
</evidence>
<dbReference type="InterPro" id="IPR029751">
    <property type="entry name" value="Ribosomal_L25_dom"/>
</dbReference>
<dbReference type="SUPFAM" id="SSF50715">
    <property type="entry name" value="Ribosomal protein L25-like"/>
    <property type="match status" value="1"/>
</dbReference>
<dbReference type="HAMAP" id="MF_01334">
    <property type="entry name" value="Ribosomal_bL25_CTC"/>
    <property type="match status" value="1"/>
</dbReference>
<dbReference type="GO" id="GO:0022625">
    <property type="term" value="C:cytosolic large ribosomal subunit"/>
    <property type="evidence" value="ECO:0007669"/>
    <property type="project" value="TreeGrafter"/>
</dbReference>
<keyword evidence="10" id="KW-1185">Reference proteome</keyword>
<dbReference type="PANTHER" id="PTHR33284:SF1">
    <property type="entry name" value="RIBOSOMAL PROTEIN L25_GLN-TRNA SYNTHETASE, ANTI-CODON-BINDING DOMAIN-CONTAINING PROTEIN"/>
    <property type="match status" value="1"/>
</dbReference>
<evidence type="ECO:0000256" key="5">
    <source>
        <dbReference type="HAMAP-Rule" id="MF_01334"/>
    </source>
</evidence>
<dbReference type="InterPro" id="IPR020056">
    <property type="entry name" value="Rbsml_bL25/Gln-tRNA_synth_N"/>
</dbReference>
<proteinExistence type="inferred from homology"/>
<accession>A0A410P2C6</accession>
<comment type="similarity">
    <text evidence="5">Belongs to the bacterial ribosomal protein bL25 family. CTC subfamily.</text>
</comment>
<evidence type="ECO:0000259" key="7">
    <source>
        <dbReference type="Pfam" id="PF01386"/>
    </source>
</evidence>
<dbReference type="InterPro" id="IPR001021">
    <property type="entry name" value="Ribosomal_bL25_long"/>
</dbReference>
<evidence type="ECO:0000256" key="2">
    <source>
        <dbReference type="ARBA" id="ARBA00022884"/>
    </source>
</evidence>
<sequence length="230" mass="25004">MEAIYLEAKVREGAEVGKSHILRRGGFVPCVVYGEGKKTLPLKIERSRLIKFMHAHHGGENMVITLKIAGGKKDEEKAVLIKEIQNHPVTSDILHVDFNEISLTKKITVPVPIEAVGEPVGVKQEGGTLEHIIWEVEVECLPTQIPEKLTVDVSQMKIGDTIYLKDVSLPSGVVIKHDLDSIVFSLLAPLKEEAAPAEAAAAEGAAATAEPEVIKKEKKPVEETEETKGA</sequence>
<dbReference type="Gene3D" id="2.40.240.10">
    <property type="entry name" value="Ribosomal Protein L25, Chain P"/>
    <property type="match status" value="1"/>
</dbReference>
<dbReference type="KEGG" id="vai:BU251_00630"/>
<keyword evidence="1 5" id="KW-0699">rRNA-binding</keyword>
<keyword evidence="2 5" id="KW-0694">RNA-binding</keyword>
<dbReference type="GO" id="GO:0006412">
    <property type="term" value="P:translation"/>
    <property type="evidence" value="ECO:0007669"/>
    <property type="project" value="UniProtKB-UniRule"/>
</dbReference>
<evidence type="ECO:0000259" key="8">
    <source>
        <dbReference type="Pfam" id="PF14693"/>
    </source>
</evidence>
<dbReference type="NCBIfam" id="TIGR00731">
    <property type="entry name" value="bL25_bact_ctc"/>
    <property type="match status" value="1"/>
</dbReference>
<dbReference type="InterPro" id="IPR011035">
    <property type="entry name" value="Ribosomal_bL25/Gln-tRNA_synth"/>
</dbReference>
<keyword evidence="4 5" id="KW-0687">Ribonucleoprotein</keyword>
<keyword evidence="3 5" id="KW-0689">Ribosomal protein</keyword>
<dbReference type="RefSeq" id="WP_128698981.1">
    <property type="nucleotide sequence ID" value="NZ_CP019384.1"/>
</dbReference>
<feature type="domain" description="Large ribosomal subunit protein bL25 L25" evidence="7">
    <location>
        <begin position="6"/>
        <end position="98"/>
    </location>
</feature>
<dbReference type="Pfam" id="PF14693">
    <property type="entry name" value="Ribosomal_TL5_C"/>
    <property type="match status" value="1"/>
</dbReference>
<evidence type="ECO:0000256" key="6">
    <source>
        <dbReference type="SAM" id="MobiDB-lite"/>
    </source>
</evidence>
<dbReference type="OrthoDB" id="9786489at2"/>
<dbReference type="Gene3D" id="2.170.120.20">
    <property type="entry name" value="Ribosomal protein L25, beta domain"/>
    <property type="match status" value="1"/>
</dbReference>
<evidence type="ECO:0000313" key="9">
    <source>
        <dbReference type="EMBL" id="QAT16345.1"/>
    </source>
</evidence>
<name>A0A410P2C6_VELA1</name>
<protein>
    <recommendedName>
        <fullName evidence="5">Large ribosomal subunit protein bL25</fullName>
    </recommendedName>
    <alternativeName>
        <fullName evidence="5">General stress protein CTC</fullName>
    </alternativeName>
</protein>
<evidence type="ECO:0000256" key="3">
    <source>
        <dbReference type="ARBA" id="ARBA00022980"/>
    </source>
</evidence>
<comment type="function">
    <text evidence="5">This is one of the proteins that binds to the 5S RNA in the ribosome where it forms part of the central protuberance.</text>
</comment>
<evidence type="ECO:0000313" key="10">
    <source>
        <dbReference type="Proteomes" id="UP000287243"/>
    </source>
</evidence>
<dbReference type="InterPro" id="IPR037121">
    <property type="entry name" value="Ribosomal_bL25_C"/>
</dbReference>
<dbReference type="EMBL" id="CP019384">
    <property type="protein sequence ID" value="QAT16345.1"/>
    <property type="molecule type" value="Genomic_DNA"/>
</dbReference>
<dbReference type="CDD" id="cd00495">
    <property type="entry name" value="Ribosomal_L25_TL5_CTC"/>
    <property type="match status" value="1"/>
</dbReference>
<dbReference type="PANTHER" id="PTHR33284">
    <property type="entry name" value="RIBOSOMAL PROTEIN L25/GLN-TRNA SYNTHETASE, ANTI-CODON-BINDING DOMAIN-CONTAINING PROTEIN"/>
    <property type="match status" value="1"/>
</dbReference>
<dbReference type="Pfam" id="PF01386">
    <property type="entry name" value="Ribosomal_L25p"/>
    <property type="match status" value="1"/>
</dbReference>
<gene>
    <name evidence="5" type="primary">rplY</name>
    <name evidence="5" type="synonym">ctc</name>
    <name evidence="9" type="ORF">BU251_00630</name>
</gene>
<evidence type="ECO:0000256" key="1">
    <source>
        <dbReference type="ARBA" id="ARBA00022730"/>
    </source>
</evidence>
<dbReference type="Proteomes" id="UP000287243">
    <property type="component" value="Chromosome"/>
</dbReference>
<reference evidence="9 10" key="1">
    <citation type="submission" date="2017-01" db="EMBL/GenBank/DDBJ databases">
        <title>First insights into the biology of 'candidatus Vampirococcus archaeovorus'.</title>
        <authorList>
            <person name="Kizina J."/>
            <person name="Jordan S."/>
            <person name="Stueber K."/>
            <person name="Reinhardt R."/>
            <person name="Harder J."/>
        </authorList>
    </citation>
    <scope>NUCLEOTIDE SEQUENCE [LARGE SCALE GENOMIC DNA]</scope>
    <source>
        <strain evidence="9 10">LiM</strain>
    </source>
</reference>
<organism evidence="9 10">
    <name type="scientific">Velamenicoccus archaeovorus</name>
    <dbReference type="NCBI Taxonomy" id="1930593"/>
    <lineage>
        <taxon>Bacteria</taxon>
        <taxon>Pseudomonadati</taxon>
        <taxon>Candidatus Omnitrophota</taxon>
        <taxon>Candidatus Velamenicoccus</taxon>
    </lineage>
</organism>
<feature type="region of interest" description="Disordered" evidence="6">
    <location>
        <begin position="197"/>
        <end position="230"/>
    </location>
</feature>
<feature type="compositionally biased region" description="Low complexity" evidence="6">
    <location>
        <begin position="197"/>
        <end position="211"/>
    </location>
</feature>
<dbReference type="GO" id="GO:0008097">
    <property type="term" value="F:5S rRNA binding"/>
    <property type="evidence" value="ECO:0007669"/>
    <property type="project" value="InterPro"/>
</dbReference>
<dbReference type="InterPro" id="IPR020930">
    <property type="entry name" value="Ribosomal_uL5_bac-type"/>
</dbReference>